<keyword evidence="6 8" id="KW-0472">Membrane</keyword>
<dbReference type="Gene3D" id="3.40.50.300">
    <property type="entry name" value="P-loop containing nucleotide triphosphate hydrolases"/>
    <property type="match status" value="1"/>
</dbReference>
<dbReference type="InterPro" id="IPR003439">
    <property type="entry name" value="ABC_transporter-like_ATP-bd"/>
</dbReference>
<dbReference type="InterPro" id="IPR036640">
    <property type="entry name" value="ABC1_TM_sf"/>
</dbReference>
<evidence type="ECO:0000256" key="6">
    <source>
        <dbReference type="ARBA" id="ARBA00023136"/>
    </source>
</evidence>
<evidence type="ECO:0000256" key="8">
    <source>
        <dbReference type="SAM" id="Phobius"/>
    </source>
</evidence>
<dbReference type="Proteomes" id="UP000256562">
    <property type="component" value="Unassembled WGS sequence"/>
</dbReference>
<dbReference type="GO" id="GO:0140359">
    <property type="term" value="F:ABC-type transporter activity"/>
    <property type="evidence" value="ECO:0007669"/>
    <property type="project" value="InterPro"/>
</dbReference>
<dbReference type="PROSITE" id="PS50929">
    <property type="entry name" value="ABC_TM1F"/>
    <property type="match status" value="1"/>
</dbReference>
<evidence type="ECO:0000259" key="9">
    <source>
        <dbReference type="PROSITE" id="PS50893"/>
    </source>
</evidence>
<name>A0A3E0IM65_9STAP</name>
<dbReference type="GO" id="GO:0005524">
    <property type="term" value="F:ATP binding"/>
    <property type="evidence" value="ECO:0007669"/>
    <property type="project" value="UniProtKB-KW"/>
</dbReference>
<dbReference type="PANTHER" id="PTHR24221">
    <property type="entry name" value="ATP-BINDING CASSETTE SUB-FAMILY B"/>
    <property type="match status" value="1"/>
</dbReference>
<dbReference type="PROSITE" id="PS50893">
    <property type="entry name" value="ABC_TRANSPORTER_2"/>
    <property type="match status" value="1"/>
</dbReference>
<gene>
    <name evidence="11" type="ORF">DOS83_11160</name>
</gene>
<feature type="domain" description="ABC transmembrane type-1" evidence="10">
    <location>
        <begin position="16"/>
        <end position="290"/>
    </location>
</feature>
<organism evidence="11 12">
    <name type="scientific">Staphylococcus felis</name>
    <dbReference type="NCBI Taxonomy" id="46127"/>
    <lineage>
        <taxon>Bacteria</taxon>
        <taxon>Bacillati</taxon>
        <taxon>Bacillota</taxon>
        <taxon>Bacilli</taxon>
        <taxon>Bacillales</taxon>
        <taxon>Staphylococcaceae</taxon>
        <taxon>Staphylococcus</taxon>
    </lineage>
</organism>
<feature type="transmembrane region" description="Helical" evidence="8">
    <location>
        <begin position="120"/>
        <end position="141"/>
    </location>
</feature>
<dbReference type="SUPFAM" id="SSF52540">
    <property type="entry name" value="P-loop containing nucleoside triphosphate hydrolases"/>
    <property type="match status" value="1"/>
</dbReference>
<keyword evidence="2 8" id="KW-0812">Transmembrane</keyword>
<dbReference type="PROSITE" id="PS00211">
    <property type="entry name" value="ABC_TRANSPORTER_1"/>
    <property type="match status" value="1"/>
</dbReference>
<evidence type="ECO:0000256" key="4">
    <source>
        <dbReference type="ARBA" id="ARBA00022840"/>
    </source>
</evidence>
<dbReference type="AlphaFoldDB" id="A0A3E0IM65"/>
<accession>A0A3E0IM65</accession>
<dbReference type="OrthoDB" id="9806127at2"/>
<feature type="transmembrane region" description="Helical" evidence="8">
    <location>
        <begin position="147"/>
        <end position="166"/>
    </location>
</feature>
<evidence type="ECO:0000259" key="10">
    <source>
        <dbReference type="PROSITE" id="PS50929"/>
    </source>
</evidence>
<protein>
    <submittedName>
        <fullName evidence="11">ABC transporter ATP-binding protein/permease</fullName>
    </submittedName>
</protein>
<keyword evidence="5 8" id="KW-1133">Transmembrane helix</keyword>
<dbReference type="RefSeq" id="WP_116095057.1">
    <property type="nucleotide sequence ID" value="NZ_QKXN01000060.1"/>
</dbReference>
<sequence length="539" mass="61318">MKHLYKWMGQFYIYPIFMAIICIALAVSVITQNIMIGTILDRLLFDQHSDWMGLILILCVALLMRATFTFLNDLMGERLSHRVRTKIRHLLLTQKSKEHVAARLTTATHTLSEMLPFYRVYLPQVFKSMMIPLAIIVTMWFVHIPTALIMMITAPFIPIFYIIFGLKTRDDARDQMTFLNQFSQRFLNLTKGLVTLKIFNRTHEAVETVHHESTAFRDKTMVILKSAFLSSLMLEFISMLGIGIVALEVGLSLIVFKSINFKVAAIAVIMAPEFYNAIKDLGQAFHTGKESEGASQVIDEALQLPRYDIQRPMTQTNQSSLIRVNDVSYSYSESRDWQLQDIHLDIYEGDHIALVGPSGAGKSTLVQLILGELTPNSGTVTYSTAHLRTGYLSQHPYIFNATIAENITMFHDIDETIIYKALEEVQLMHLIDQLKNGIDTYIGEGGEALSGGEMRRLELARLLIMNPDFLVLDEPFTGLDMETETVIQDTLTTHFIDTTRLTVAHRQQTIQNATRRIYLKEGRIDADDTRISVDLRPES</sequence>
<dbReference type="CDD" id="cd18584">
    <property type="entry name" value="ABC_6TM_AarD_CydD"/>
    <property type="match status" value="1"/>
</dbReference>
<comment type="subcellular location">
    <subcellularLocation>
        <location evidence="1">Cell membrane</location>
        <topology evidence="1">Multi-pass membrane protein</topology>
    </subcellularLocation>
</comment>
<dbReference type="InterPro" id="IPR003593">
    <property type="entry name" value="AAA+_ATPase"/>
</dbReference>
<dbReference type="Gene3D" id="1.20.1560.10">
    <property type="entry name" value="ABC transporter type 1, transmembrane domain"/>
    <property type="match status" value="1"/>
</dbReference>
<keyword evidence="3" id="KW-0547">Nucleotide-binding</keyword>
<dbReference type="InterPro" id="IPR027417">
    <property type="entry name" value="P-loop_NTPase"/>
</dbReference>
<keyword evidence="4 11" id="KW-0067">ATP-binding</keyword>
<proteinExistence type="predicted"/>
<dbReference type="EMBL" id="QKXQ01000524">
    <property type="protein sequence ID" value="REH91687.1"/>
    <property type="molecule type" value="Genomic_DNA"/>
</dbReference>
<evidence type="ECO:0000256" key="3">
    <source>
        <dbReference type="ARBA" id="ARBA00022741"/>
    </source>
</evidence>
<evidence type="ECO:0000313" key="11">
    <source>
        <dbReference type="EMBL" id="REH91687.1"/>
    </source>
</evidence>
<dbReference type="Pfam" id="PF00664">
    <property type="entry name" value="ABC_membrane"/>
    <property type="match status" value="1"/>
</dbReference>
<dbReference type="InterPro" id="IPR011527">
    <property type="entry name" value="ABC1_TM_dom"/>
</dbReference>
<evidence type="ECO:0000313" key="12">
    <source>
        <dbReference type="Proteomes" id="UP000256562"/>
    </source>
</evidence>
<feature type="transmembrane region" description="Helical" evidence="8">
    <location>
        <begin position="227"/>
        <end position="256"/>
    </location>
</feature>
<dbReference type="SMART" id="SM00382">
    <property type="entry name" value="AAA"/>
    <property type="match status" value="1"/>
</dbReference>
<dbReference type="SUPFAM" id="SSF90123">
    <property type="entry name" value="ABC transporter transmembrane region"/>
    <property type="match status" value="1"/>
</dbReference>
<dbReference type="Pfam" id="PF00005">
    <property type="entry name" value="ABC_tran"/>
    <property type="match status" value="1"/>
</dbReference>
<feature type="transmembrane region" description="Helical" evidence="8">
    <location>
        <begin position="12"/>
        <end position="31"/>
    </location>
</feature>
<dbReference type="GO" id="GO:0016887">
    <property type="term" value="F:ATP hydrolysis activity"/>
    <property type="evidence" value="ECO:0007669"/>
    <property type="project" value="InterPro"/>
</dbReference>
<evidence type="ECO:0000256" key="7">
    <source>
        <dbReference type="ARBA" id="ARBA00025074"/>
    </source>
</evidence>
<dbReference type="InterPro" id="IPR017871">
    <property type="entry name" value="ABC_transporter-like_CS"/>
</dbReference>
<dbReference type="PANTHER" id="PTHR24221:SF654">
    <property type="entry name" value="ATP-BINDING CASSETTE SUB-FAMILY B MEMBER 6"/>
    <property type="match status" value="1"/>
</dbReference>
<reference evidence="11 12" key="1">
    <citation type="journal article" date="2018" name="Vet. Microbiol.">
        <title>Characterisation of Staphylococcus felis isolated from cats using whole genome sequencing.</title>
        <authorList>
            <person name="Worthing K."/>
            <person name="Pang S."/>
            <person name="Trott D.J."/>
            <person name="Abraham S."/>
            <person name="Coombs G.W."/>
            <person name="Jordan D."/>
            <person name="McIntyre L."/>
            <person name="Davies M.R."/>
            <person name="Norris J."/>
        </authorList>
    </citation>
    <scope>NUCLEOTIDE SEQUENCE [LARGE SCALE GENOMIC DNA]</scope>
    <source>
        <strain evidence="11 12">F9</strain>
    </source>
</reference>
<feature type="transmembrane region" description="Helical" evidence="8">
    <location>
        <begin position="51"/>
        <end position="71"/>
    </location>
</feature>
<comment type="caution">
    <text evidence="11">The sequence shown here is derived from an EMBL/GenBank/DDBJ whole genome shotgun (WGS) entry which is preliminary data.</text>
</comment>
<dbReference type="InterPro" id="IPR039421">
    <property type="entry name" value="Type_1_exporter"/>
</dbReference>
<comment type="function">
    <text evidence="7">May be involved in multidrug export. Transmembrane domains (TMD) form a pore in the cell membrane and the ATP-binding domain (NBD) is responsible for energy generation.</text>
</comment>
<dbReference type="GO" id="GO:0005886">
    <property type="term" value="C:plasma membrane"/>
    <property type="evidence" value="ECO:0007669"/>
    <property type="project" value="UniProtKB-SubCell"/>
</dbReference>
<evidence type="ECO:0000256" key="1">
    <source>
        <dbReference type="ARBA" id="ARBA00004651"/>
    </source>
</evidence>
<dbReference type="CDD" id="cd03228">
    <property type="entry name" value="ABCC_MRP_Like"/>
    <property type="match status" value="1"/>
</dbReference>
<evidence type="ECO:0000256" key="2">
    <source>
        <dbReference type="ARBA" id="ARBA00022692"/>
    </source>
</evidence>
<feature type="domain" description="ABC transporter" evidence="9">
    <location>
        <begin position="322"/>
        <end position="539"/>
    </location>
</feature>
<evidence type="ECO:0000256" key="5">
    <source>
        <dbReference type="ARBA" id="ARBA00022989"/>
    </source>
</evidence>